<dbReference type="InterPro" id="IPR052895">
    <property type="entry name" value="HetReg/Transcr_Mod"/>
</dbReference>
<dbReference type="InterPro" id="IPR010730">
    <property type="entry name" value="HET"/>
</dbReference>
<dbReference type="Pfam" id="PF06985">
    <property type="entry name" value="HET"/>
    <property type="match status" value="1"/>
</dbReference>
<proteinExistence type="predicted"/>
<dbReference type="PANTHER" id="PTHR24148">
    <property type="entry name" value="ANKYRIN REPEAT DOMAIN-CONTAINING PROTEIN 39 HOMOLOG-RELATED"/>
    <property type="match status" value="1"/>
</dbReference>
<accession>A0AA40KBR4</accession>
<dbReference type="AlphaFoldDB" id="A0AA40KBR4"/>
<reference evidence="2" key="1">
    <citation type="submission" date="2023-06" db="EMBL/GenBank/DDBJ databases">
        <title>Genome-scale phylogeny and comparative genomics of the fungal order Sordariales.</title>
        <authorList>
            <consortium name="Lawrence Berkeley National Laboratory"/>
            <person name="Hensen N."/>
            <person name="Bonometti L."/>
            <person name="Westerberg I."/>
            <person name="Brannstrom I.O."/>
            <person name="Guillou S."/>
            <person name="Cros-Aarteil S."/>
            <person name="Calhoun S."/>
            <person name="Haridas S."/>
            <person name="Kuo A."/>
            <person name="Mondo S."/>
            <person name="Pangilinan J."/>
            <person name="Riley R."/>
            <person name="LaButti K."/>
            <person name="Andreopoulos B."/>
            <person name="Lipzen A."/>
            <person name="Chen C."/>
            <person name="Yanf M."/>
            <person name="Daum C."/>
            <person name="Ng V."/>
            <person name="Clum A."/>
            <person name="Steindorff A."/>
            <person name="Ohm R."/>
            <person name="Martin F."/>
            <person name="Silar P."/>
            <person name="Natvig D."/>
            <person name="Lalanne C."/>
            <person name="Gautier V."/>
            <person name="Ament-velasquez S.L."/>
            <person name="Kruys A."/>
            <person name="Hutchinson M.I."/>
            <person name="Powell A.J."/>
            <person name="Barry K."/>
            <person name="Miller A.N."/>
            <person name="Grigoriev I.V."/>
            <person name="Debuchy R."/>
            <person name="Gladieux P."/>
            <person name="Thoren M.H."/>
            <person name="Johannesson H."/>
        </authorList>
    </citation>
    <scope>NUCLEOTIDE SEQUENCE</scope>
    <source>
        <strain evidence="2">SMH3187-1</strain>
    </source>
</reference>
<name>A0AA40KBR4_9PEZI</name>
<feature type="domain" description="Heterokaryon incompatibility" evidence="1">
    <location>
        <begin position="47"/>
        <end position="207"/>
    </location>
</feature>
<evidence type="ECO:0000313" key="3">
    <source>
        <dbReference type="Proteomes" id="UP001172155"/>
    </source>
</evidence>
<dbReference type="EMBL" id="JAUKUD010000001">
    <property type="protein sequence ID" value="KAK0752956.1"/>
    <property type="molecule type" value="Genomic_DNA"/>
</dbReference>
<dbReference type="PANTHER" id="PTHR24148:SF64">
    <property type="entry name" value="HETEROKARYON INCOMPATIBILITY DOMAIN-CONTAINING PROTEIN"/>
    <property type="match status" value="1"/>
</dbReference>
<dbReference type="Pfam" id="PF26639">
    <property type="entry name" value="Het-6_barrel"/>
    <property type="match status" value="1"/>
</dbReference>
<keyword evidence="3" id="KW-1185">Reference proteome</keyword>
<sequence>MATPTTPPDLYSPLDTAMREIRLISTKEPNCNGVFLKTVPLASAPPYHALSYMWGDAKVSIDIEINGCSLAVTRNLHDALMALWLRPDVRYVWIDALCINQASPAEKQHQVPLMDQIYSRAISVLIWLGPSANGSGRALDLFRRWGTAIENALAAIRCGPTPSHTFSRNSLKLVLQEIGEPFDEPAFKAAGALFSRDYWKRMWIVQELVLAETALVLCGGDEVDLDHLRFAVAVWDGLGMLKVEDLIDPETQLQLNMAYASGATLGSLQTVFKLRLQRRLAAESRQPYEPDVLNLVRLTRSSQATDPRDKIFAVYGMLGKHTYPVEPDYTKSVEDIYTRFAVEQIRKSGNLAILPLAESSRPGSNLSLPSWVPDFSIEATTMNLATVGGDGYHADSGSIPQWSLSADNKQLTVRGVICDVLDTMTADKGDKDCSWAWWELASSRASDPFPAGVPWRQAAFRTMIADYTSLGFGSAEFRGPDHQEWFLRRAEGFMAHMRWLALNRVWAKIRRQEAETGTKLLVATNGESEVTMDVTKLADMDNVDAETLYWLRNSTDTSNEARRKEALNAFLGPPEAPNRLPWPFERYPLLAEQSQNLNLFRKASLSLCRGREFAVTDKGYFAMVPREARGGDLVCVIFGCPIPMLLRRVGPSFMLVGEAAVYGMMQGEMMQAVSTGALFAEHLALV</sequence>
<organism evidence="2 3">
    <name type="scientific">Schizothecium vesticola</name>
    <dbReference type="NCBI Taxonomy" id="314040"/>
    <lineage>
        <taxon>Eukaryota</taxon>
        <taxon>Fungi</taxon>
        <taxon>Dikarya</taxon>
        <taxon>Ascomycota</taxon>
        <taxon>Pezizomycotina</taxon>
        <taxon>Sordariomycetes</taxon>
        <taxon>Sordariomycetidae</taxon>
        <taxon>Sordariales</taxon>
        <taxon>Schizotheciaceae</taxon>
        <taxon>Schizothecium</taxon>
    </lineage>
</organism>
<dbReference type="Proteomes" id="UP001172155">
    <property type="component" value="Unassembled WGS sequence"/>
</dbReference>
<comment type="caution">
    <text evidence="2">The sequence shown here is derived from an EMBL/GenBank/DDBJ whole genome shotgun (WGS) entry which is preliminary data.</text>
</comment>
<gene>
    <name evidence="2" type="ORF">B0T18DRAFT_395696</name>
</gene>
<protein>
    <submittedName>
        <fullName evidence="2">Heterokaryon incompatibility protein-domain-containing protein</fullName>
    </submittedName>
</protein>
<evidence type="ECO:0000259" key="1">
    <source>
        <dbReference type="Pfam" id="PF06985"/>
    </source>
</evidence>
<evidence type="ECO:0000313" key="2">
    <source>
        <dbReference type="EMBL" id="KAK0752956.1"/>
    </source>
</evidence>